<dbReference type="CDD" id="cd00565">
    <property type="entry name" value="Ubl_ThiS"/>
    <property type="match status" value="1"/>
</dbReference>
<comment type="caution">
    <text evidence="1">The sequence shown here is derived from an EMBL/GenBank/DDBJ whole genome shotgun (WGS) entry which is preliminary data.</text>
</comment>
<name>A0A370UDD4_9GAMM</name>
<accession>A0A370UDD4</accession>
<dbReference type="AlphaFoldDB" id="A0A370UDD4"/>
<dbReference type="EMBL" id="QKRA01000001">
    <property type="protein sequence ID" value="RDL45802.1"/>
    <property type="molecule type" value="Genomic_DNA"/>
</dbReference>
<dbReference type="PANTHER" id="PTHR34472:SF1">
    <property type="entry name" value="SULFUR CARRIER PROTEIN THIS"/>
    <property type="match status" value="1"/>
</dbReference>
<keyword evidence="2" id="KW-1185">Reference proteome</keyword>
<dbReference type="InterPro" id="IPR010035">
    <property type="entry name" value="Thi_S"/>
</dbReference>
<dbReference type="InterPro" id="IPR012675">
    <property type="entry name" value="Beta-grasp_dom_sf"/>
</dbReference>
<dbReference type="Gene3D" id="3.10.20.30">
    <property type="match status" value="1"/>
</dbReference>
<evidence type="ECO:0000313" key="1">
    <source>
        <dbReference type="EMBL" id="RDL45802.1"/>
    </source>
</evidence>
<dbReference type="SUPFAM" id="SSF54285">
    <property type="entry name" value="MoaD/ThiS"/>
    <property type="match status" value="1"/>
</dbReference>
<protein>
    <submittedName>
        <fullName evidence="1">Thiamine biosynthesis protein ThiS</fullName>
    </submittedName>
</protein>
<gene>
    <name evidence="1" type="primary">thiS</name>
    <name evidence="1" type="ORF">DN730_01770</name>
</gene>
<dbReference type="Pfam" id="PF02597">
    <property type="entry name" value="ThiS"/>
    <property type="match status" value="1"/>
</dbReference>
<organism evidence="1 2">
    <name type="scientific">Marinomonas piezotolerans</name>
    <dbReference type="NCBI Taxonomy" id="2213058"/>
    <lineage>
        <taxon>Bacteria</taxon>
        <taxon>Pseudomonadati</taxon>
        <taxon>Pseudomonadota</taxon>
        <taxon>Gammaproteobacteria</taxon>
        <taxon>Oceanospirillales</taxon>
        <taxon>Oceanospirillaceae</taxon>
        <taxon>Marinomonas</taxon>
    </lineage>
</organism>
<dbReference type="Proteomes" id="UP000254326">
    <property type="component" value="Unassembled WGS sequence"/>
</dbReference>
<dbReference type="PANTHER" id="PTHR34472">
    <property type="entry name" value="SULFUR CARRIER PROTEIN THIS"/>
    <property type="match status" value="1"/>
</dbReference>
<dbReference type="NCBIfam" id="TIGR01683">
    <property type="entry name" value="thiS"/>
    <property type="match status" value="1"/>
</dbReference>
<proteinExistence type="predicted"/>
<dbReference type="InterPro" id="IPR016155">
    <property type="entry name" value="Mopterin_synth/thiamin_S_b"/>
</dbReference>
<sequence length="84" mass="9661">MIRKLLQDHYSKPFSKEHAMQLSVNDELIQSEHNLLGDLIETVVPREQRVAVAVNQQIVPRSQWSKHVLKDNDRIDIFESIAGG</sequence>
<reference evidence="1 2" key="1">
    <citation type="submission" date="2018-06" db="EMBL/GenBank/DDBJ databases">
        <title>Marinomonas sp. YLB-05 draft genome sequence.</title>
        <authorList>
            <person name="Yu L."/>
            <person name="Tang X."/>
        </authorList>
    </citation>
    <scope>NUCLEOTIDE SEQUENCE [LARGE SCALE GENOMIC DNA]</scope>
    <source>
        <strain evidence="1 2">YLB-05</strain>
    </source>
</reference>
<dbReference type="InterPro" id="IPR003749">
    <property type="entry name" value="ThiS/MoaD-like"/>
</dbReference>
<evidence type="ECO:0000313" key="2">
    <source>
        <dbReference type="Proteomes" id="UP000254326"/>
    </source>
</evidence>